<name>A0A314XU94_PRUYE</name>
<accession>A0A314XU94</accession>
<dbReference type="STRING" id="2094558.A0A314XU94"/>
<protein>
    <recommendedName>
        <fullName evidence="3">Pentatricopeptide repeat-containing protein</fullName>
    </recommendedName>
</protein>
<sequence>MPVRNVVWTPIISRFAQEWQVDACVQLFSEIRHSSKPDDFTYASILSACTGSGALGHGRSERTTTR</sequence>
<organism evidence="1 2">
    <name type="scientific">Prunus yedoensis var. nudiflora</name>
    <dbReference type="NCBI Taxonomy" id="2094558"/>
    <lineage>
        <taxon>Eukaryota</taxon>
        <taxon>Viridiplantae</taxon>
        <taxon>Streptophyta</taxon>
        <taxon>Embryophyta</taxon>
        <taxon>Tracheophyta</taxon>
        <taxon>Spermatophyta</taxon>
        <taxon>Magnoliopsida</taxon>
        <taxon>eudicotyledons</taxon>
        <taxon>Gunneridae</taxon>
        <taxon>Pentapetalae</taxon>
        <taxon>rosids</taxon>
        <taxon>fabids</taxon>
        <taxon>Rosales</taxon>
        <taxon>Rosaceae</taxon>
        <taxon>Amygdaloideae</taxon>
        <taxon>Amygdaleae</taxon>
        <taxon>Prunus</taxon>
    </lineage>
</organism>
<evidence type="ECO:0000313" key="2">
    <source>
        <dbReference type="Proteomes" id="UP000250321"/>
    </source>
</evidence>
<dbReference type="Gene3D" id="1.25.40.10">
    <property type="entry name" value="Tetratricopeptide repeat domain"/>
    <property type="match status" value="1"/>
</dbReference>
<proteinExistence type="predicted"/>
<evidence type="ECO:0000313" key="1">
    <source>
        <dbReference type="EMBL" id="PQP95140.1"/>
    </source>
</evidence>
<dbReference type="EMBL" id="PJQY01002271">
    <property type="protein sequence ID" value="PQP95140.1"/>
    <property type="molecule type" value="Genomic_DNA"/>
</dbReference>
<gene>
    <name evidence="1" type="ORF">Pyn_10572</name>
</gene>
<dbReference type="OrthoDB" id="768257at2759"/>
<comment type="caution">
    <text evidence="1">The sequence shown here is derived from an EMBL/GenBank/DDBJ whole genome shotgun (WGS) entry which is preliminary data.</text>
</comment>
<keyword evidence="2" id="KW-1185">Reference proteome</keyword>
<evidence type="ECO:0008006" key="3">
    <source>
        <dbReference type="Google" id="ProtNLM"/>
    </source>
</evidence>
<dbReference type="InterPro" id="IPR011990">
    <property type="entry name" value="TPR-like_helical_dom_sf"/>
</dbReference>
<dbReference type="AlphaFoldDB" id="A0A314XU94"/>
<dbReference type="Proteomes" id="UP000250321">
    <property type="component" value="Unassembled WGS sequence"/>
</dbReference>
<reference evidence="1 2" key="1">
    <citation type="submission" date="2018-02" db="EMBL/GenBank/DDBJ databases">
        <title>Draft genome of wild Prunus yedoensis var. nudiflora.</title>
        <authorList>
            <person name="Baek S."/>
            <person name="Kim J.-H."/>
            <person name="Choi K."/>
            <person name="Kim G.-B."/>
            <person name="Cho A."/>
            <person name="Jang H."/>
            <person name="Shin C.-H."/>
            <person name="Yu H.-J."/>
            <person name="Mun J.-H."/>
        </authorList>
    </citation>
    <scope>NUCLEOTIDE SEQUENCE [LARGE SCALE GENOMIC DNA]</scope>
    <source>
        <strain evidence="2">cv. Jeju island</strain>
        <tissue evidence="1">Leaf</tissue>
    </source>
</reference>